<keyword evidence="5" id="KW-1185">Reference proteome</keyword>
<name>A0ABU8VM43_9BURK</name>
<feature type="domain" description="Solute-binding protein family 3/N-terminal" evidence="3">
    <location>
        <begin position="44"/>
        <end position="264"/>
    </location>
</feature>
<feature type="chain" id="PRO_5045766395" evidence="2">
    <location>
        <begin position="34"/>
        <end position="275"/>
    </location>
</feature>
<dbReference type="SMART" id="SM00062">
    <property type="entry name" value="PBPb"/>
    <property type="match status" value="1"/>
</dbReference>
<dbReference type="PANTHER" id="PTHR35936">
    <property type="entry name" value="MEMBRANE-BOUND LYTIC MUREIN TRANSGLYCOSYLASE F"/>
    <property type="match status" value="1"/>
</dbReference>
<dbReference type="InterPro" id="IPR001638">
    <property type="entry name" value="Solute-binding_3/MltF_N"/>
</dbReference>
<organism evidence="4 5">
    <name type="scientific">Variovorax ureilyticus</name>
    <dbReference type="NCBI Taxonomy" id="1836198"/>
    <lineage>
        <taxon>Bacteria</taxon>
        <taxon>Pseudomonadati</taxon>
        <taxon>Pseudomonadota</taxon>
        <taxon>Betaproteobacteria</taxon>
        <taxon>Burkholderiales</taxon>
        <taxon>Comamonadaceae</taxon>
        <taxon>Variovorax</taxon>
    </lineage>
</organism>
<feature type="signal peptide" evidence="2">
    <location>
        <begin position="1"/>
        <end position="33"/>
    </location>
</feature>
<proteinExistence type="predicted"/>
<evidence type="ECO:0000313" key="5">
    <source>
        <dbReference type="Proteomes" id="UP001365846"/>
    </source>
</evidence>
<dbReference type="PANTHER" id="PTHR35936:SF17">
    <property type="entry name" value="ARGININE-BINDING EXTRACELLULAR PROTEIN ARTP"/>
    <property type="match status" value="1"/>
</dbReference>
<accession>A0ABU8VM43</accession>
<sequence length="275" mass="29508">MQIHPPAAIKRRTAVASMAGFLALAAVSRPALADALSNIEKNKKIRISIDPAAPPYSTKDAQLEYAGSEVDVARLLASDWKLELEIVPTNPASRIPYVLTDKTDLVISTLSITPERAKVIDFSVPYSGIQVVIGAPKVVALRSLEDLGGKRVAVVRGSTNDTELTKAAPAGTQIVRFDDDATAITAIISGQADCYCTAPALLAPVNQRKPELAMESKVVVKTNLTGIGLHKGETQLKAKLDDWVRENLRNGKLNAIYRKHHGADLSPEVMRTATA</sequence>
<dbReference type="Pfam" id="PF00497">
    <property type="entry name" value="SBP_bac_3"/>
    <property type="match status" value="1"/>
</dbReference>
<dbReference type="EMBL" id="JBBKZU010000014">
    <property type="protein sequence ID" value="MEJ8814732.1"/>
    <property type="molecule type" value="Genomic_DNA"/>
</dbReference>
<dbReference type="SUPFAM" id="SSF53850">
    <property type="entry name" value="Periplasmic binding protein-like II"/>
    <property type="match status" value="1"/>
</dbReference>
<evidence type="ECO:0000256" key="2">
    <source>
        <dbReference type="SAM" id="SignalP"/>
    </source>
</evidence>
<dbReference type="Proteomes" id="UP001365846">
    <property type="component" value="Unassembled WGS sequence"/>
</dbReference>
<reference evidence="4 5" key="1">
    <citation type="submission" date="2024-03" db="EMBL/GenBank/DDBJ databases">
        <title>Novel species of the genus Variovorax.</title>
        <authorList>
            <person name="Liu Q."/>
            <person name="Xin Y.-H."/>
        </authorList>
    </citation>
    <scope>NUCLEOTIDE SEQUENCE [LARGE SCALE GENOMIC DNA]</scope>
    <source>
        <strain evidence="4 5">KACC 18899</strain>
    </source>
</reference>
<protein>
    <submittedName>
        <fullName evidence="4">Transporter substrate-binding domain-containing protein</fullName>
    </submittedName>
</protein>
<comment type="caution">
    <text evidence="4">The sequence shown here is derived from an EMBL/GenBank/DDBJ whole genome shotgun (WGS) entry which is preliminary data.</text>
</comment>
<gene>
    <name evidence="4" type="ORF">WKW77_26915</name>
</gene>
<dbReference type="Gene3D" id="3.40.190.10">
    <property type="entry name" value="Periplasmic binding protein-like II"/>
    <property type="match status" value="2"/>
</dbReference>
<keyword evidence="1 2" id="KW-0732">Signal</keyword>
<dbReference type="RefSeq" id="WP_340359960.1">
    <property type="nucleotide sequence ID" value="NZ_JBBKZU010000014.1"/>
</dbReference>
<evidence type="ECO:0000256" key="1">
    <source>
        <dbReference type="ARBA" id="ARBA00022729"/>
    </source>
</evidence>
<evidence type="ECO:0000313" key="4">
    <source>
        <dbReference type="EMBL" id="MEJ8814732.1"/>
    </source>
</evidence>
<evidence type="ECO:0000259" key="3">
    <source>
        <dbReference type="SMART" id="SM00062"/>
    </source>
</evidence>